<sequence>MLLLDETLTAPVAKDCLDESTNSAASRLISTSTDYSRAYGFYSDCCEKEVRYHCIWLSHPFYISQRYLMRIYFILFVRAFLADHRLKSIDFMRLLRALRKN</sequence>
<name>A0A915B3E2_PARUN</name>
<accession>A0A915B3E2</accession>
<dbReference type="AlphaFoldDB" id="A0A915B3E2"/>
<evidence type="ECO:0000313" key="1">
    <source>
        <dbReference type="Proteomes" id="UP000887569"/>
    </source>
</evidence>
<organism evidence="1 2">
    <name type="scientific">Parascaris univalens</name>
    <name type="common">Nematode worm</name>
    <dbReference type="NCBI Taxonomy" id="6257"/>
    <lineage>
        <taxon>Eukaryota</taxon>
        <taxon>Metazoa</taxon>
        <taxon>Ecdysozoa</taxon>
        <taxon>Nematoda</taxon>
        <taxon>Chromadorea</taxon>
        <taxon>Rhabditida</taxon>
        <taxon>Spirurina</taxon>
        <taxon>Ascaridomorpha</taxon>
        <taxon>Ascaridoidea</taxon>
        <taxon>Ascarididae</taxon>
        <taxon>Parascaris</taxon>
    </lineage>
</organism>
<dbReference type="Proteomes" id="UP000887569">
    <property type="component" value="Unplaced"/>
</dbReference>
<reference evidence="2" key="1">
    <citation type="submission" date="2022-11" db="UniProtKB">
        <authorList>
            <consortium name="WormBaseParasite"/>
        </authorList>
    </citation>
    <scope>IDENTIFICATION</scope>
</reference>
<evidence type="ECO:0000313" key="2">
    <source>
        <dbReference type="WBParaSite" id="PgR025_g094_t02"/>
    </source>
</evidence>
<keyword evidence="1" id="KW-1185">Reference proteome</keyword>
<proteinExistence type="predicted"/>
<dbReference type="WBParaSite" id="PgR025_g094_t02">
    <property type="protein sequence ID" value="PgR025_g094_t02"/>
    <property type="gene ID" value="PgR025_g094"/>
</dbReference>
<protein>
    <submittedName>
        <fullName evidence="2">Uncharacterized protein</fullName>
    </submittedName>
</protein>